<evidence type="ECO:0000256" key="2">
    <source>
        <dbReference type="ARBA" id="ARBA00009638"/>
    </source>
</evidence>
<dbReference type="SUPFAM" id="SSF52540">
    <property type="entry name" value="P-loop containing nucleoside triphosphate hydrolases"/>
    <property type="match status" value="1"/>
</dbReference>
<reference evidence="12 13" key="1">
    <citation type="submission" date="2024-08" db="EMBL/GenBank/DDBJ databases">
        <title>Whole-genome sequencing of halo(alkali)philic microorganisms from hypersaline lakes.</title>
        <authorList>
            <person name="Sorokin D.Y."/>
            <person name="Merkel A.Y."/>
            <person name="Messina E."/>
            <person name="Yakimov M."/>
        </authorList>
    </citation>
    <scope>NUCLEOTIDE SEQUENCE [LARGE SCALE GENOMIC DNA]</scope>
    <source>
        <strain evidence="12 13">Cl-TMA</strain>
    </source>
</reference>
<proteinExistence type="inferred from homology"/>
<evidence type="ECO:0000256" key="9">
    <source>
        <dbReference type="ARBA" id="ARBA00023306"/>
    </source>
</evidence>
<dbReference type="CDD" id="cd01876">
    <property type="entry name" value="YihA_EngB"/>
    <property type="match status" value="1"/>
</dbReference>
<sequence>MPTAQFLVAAAHSRDFPTDQGGEVAFAGRSNVGKSSALNALLQRKKLARTSSTPGRTQQIIFYGLGEGEQRVVDLPGYGYAKVPAAVKEQWGRLLEGYLHDRESLAGLVLIMDVRRPMRDFDRQLLEWADYFDLPLHVLLTKADKAKKNEARRTLEFLRADLASRFPEVSVQLFSALKGTGVEEAREKLGEWLGLDFTAKG</sequence>
<keyword evidence="9 10" id="KW-0131">Cell cycle</keyword>
<dbReference type="PROSITE" id="PS51706">
    <property type="entry name" value="G_ENGB"/>
    <property type="match status" value="1"/>
</dbReference>
<keyword evidence="8 10" id="KW-0717">Septation</keyword>
<evidence type="ECO:0000259" key="11">
    <source>
        <dbReference type="PROSITE" id="PS51706"/>
    </source>
</evidence>
<evidence type="ECO:0000256" key="7">
    <source>
        <dbReference type="ARBA" id="ARBA00023134"/>
    </source>
</evidence>
<protein>
    <recommendedName>
        <fullName evidence="10">Probable GTP-binding protein EngB</fullName>
    </recommendedName>
</protein>
<keyword evidence="5 10" id="KW-0547">Nucleotide-binding</keyword>
<dbReference type="InterPro" id="IPR006073">
    <property type="entry name" value="GTP-bd"/>
</dbReference>
<dbReference type="NCBIfam" id="TIGR03598">
    <property type="entry name" value="GTPase_YsxC"/>
    <property type="match status" value="1"/>
</dbReference>
<comment type="cofactor">
    <cofactor evidence="1">
        <name>Mg(2+)</name>
        <dbReference type="ChEBI" id="CHEBI:18420"/>
    </cofactor>
</comment>
<feature type="domain" description="EngB-type G" evidence="11">
    <location>
        <begin position="20"/>
        <end position="195"/>
    </location>
</feature>
<dbReference type="Pfam" id="PF01926">
    <property type="entry name" value="MMR_HSR1"/>
    <property type="match status" value="1"/>
</dbReference>
<keyword evidence="7 10" id="KW-0342">GTP-binding</keyword>
<dbReference type="InterPro" id="IPR030393">
    <property type="entry name" value="G_ENGB_dom"/>
</dbReference>
<evidence type="ECO:0000313" key="13">
    <source>
        <dbReference type="Proteomes" id="UP001575181"/>
    </source>
</evidence>
<evidence type="ECO:0000256" key="3">
    <source>
        <dbReference type="ARBA" id="ARBA00022618"/>
    </source>
</evidence>
<keyword evidence="6" id="KW-0460">Magnesium</keyword>
<comment type="similarity">
    <text evidence="2 10">Belongs to the TRAFAC class TrmE-Era-EngA-EngB-Septin-like GTPase superfamily. EngB GTPase family.</text>
</comment>
<dbReference type="Gene3D" id="3.40.50.300">
    <property type="entry name" value="P-loop containing nucleotide triphosphate hydrolases"/>
    <property type="match status" value="1"/>
</dbReference>
<evidence type="ECO:0000256" key="6">
    <source>
        <dbReference type="ARBA" id="ARBA00022842"/>
    </source>
</evidence>
<dbReference type="InterPro" id="IPR019987">
    <property type="entry name" value="GTP-bd_ribosome_bio_YsxC"/>
</dbReference>
<dbReference type="InterPro" id="IPR027417">
    <property type="entry name" value="P-loop_NTPase"/>
</dbReference>
<evidence type="ECO:0000256" key="4">
    <source>
        <dbReference type="ARBA" id="ARBA00022723"/>
    </source>
</evidence>
<keyword evidence="13" id="KW-1185">Reference proteome</keyword>
<keyword evidence="4" id="KW-0479">Metal-binding</keyword>
<evidence type="ECO:0000256" key="8">
    <source>
        <dbReference type="ARBA" id="ARBA00023210"/>
    </source>
</evidence>
<evidence type="ECO:0000256" key="10">
    <source>
        <dbReference type="HAMAP-Rule" id="MF_00321"/>
    </source>
</evidence>
<evidence type="ECO:0000256" key="5">
    <source>
        <dbReference type="ARBA" id="ARBA00022741"/>
    </source>
</evidence>
<accession>A0ABV4TU09</accession>
<evidence type="ECO:0000256" key="1">
    <source>
        <dbReference type="ARBA" id="ARBA00001946"/>
    </source>
</evidence>
<dbReference type="Proteomes" id="UP001575181">
    <property type="component" value="Unassembled WGS sequence"/>
</dbReference>
<name>A0ABV4TU09_9GAMM</name>
<dbReference type="PANTHER" id="PTHR11649:SF13">
    <property type="entry name" value="ENGB-TYPE G DOMAIN-CONTAINING PROTEIN"/>
    <property type="match status" value="1"/>
</dbReference>
<comment type="caution">
    <text evidence="12">The sequence shown here is derived from an EMBL/GenBank/DDBJ whole genome shotgun (WGS) entry which is preliminary data.</text>
</comment>
<keyword evidence="3 10" id="KW-0132">Cell division</keyword>
<evidence type="ECO:0000313" key="12">
    <source>
        <dbReference type="EMBL" id="MFA9460119.1"/>
    </source>
</evidence>
<dbReference type="EMBL" id="JBGUAW010000003">
    <property type="protein sequence ID" value="MFA9460119.1"/>
    <property type="molecule type" value="Genomic_DNA"/>
</dbReference>
<organism evidence="12 13">
    <name type="scientific">Thiohalorhabdus methylotrophus</name>
    <dbReference type="NCBI Taxonomy" id="3242694"/>
    <lineage>
        <taxon>Bacteria</taxon>
        <taxon>Pseudomonadati</taxon>
        <taxon>Pseudomonadota</taxon>
        <taxon>Gammaproteobacteria</taxon>
        <taxon>Thiohalorhabdales</taxon>
        <taxon>Thiohalorhabdaceae</taxon>
        <taxon>Thiohalorhabdus</taxon>
    </lineage>
</organism>
<dbReference type="RefSeq" id="WP_373654906.1">
    <property type="nucleotide sequence ID" value="NZ_JBGUAW010000003.1"/>
</dbReference>
<dbReference type="PANTHER" id="PTHR11649">
    <property type="entry name" value="MSS1/TRME-RELATED GTP-BINDING PROTEIN"/>
    <property type="match status" value="1"/>
</dbReference>
<comment type="function">
    <text evidence="10">Necessary for normal cell division and for the maintenance of normal septation.</text>
</comment>
<dbReference type="HAMAP" id="MF_00321">
    <property type="entry name" value="GTPase_EngB"/>
    <property type="match status" value="1"/>
</dbReference>
<gene>
    <name evidence="12" type="primary">yihA</name>
    <name evidence="10" type="synonym">engB</name>
    <name evidence="12" type="ORF">ACERLL_04705</name>
</gene>